<evidence type="ECO:0000313" key="2">
    <source>
        <dbReference type="Proteomes" id="UP000193834"/>
    </source>
</evidence>
<dbReference type="InterPro" id="IPR024078">
    <property type="entry name" value="LmbE-like_dom_sf"/>
</dbReference>
<dbReference type="PANTHER" id="PTHR12993">
    <property type="entry name" value="N-ACETYLGLUCOSAMINYL-PHOSPHATIDYLINOSITOL DE-N-ACETYLASE-RELATED"/>
    <property type="match status" value="1"/>
</dbReference>
<dbReference type="Proteomes" id="UP000193834">
    <property type="component" value="Unassembled WGS sequence"/>
</dbReference>
<evidence type="ECO:0000313" key="1">
    <source>
        <dbReference type="EMBL" id="SMG57495.1"/>
    </source>
</evidence>
<dbReference type="RefSeq" id="WP_085498149.1">
    <property type="nucleotide sequence ID" value="NZ_FXAZ01000008.1"/>
</dbReference>
<dbReference type="EMBL" id="FXAZ01000008">
    <property type="protein sequence ID" value="SMG57495.1"/>
    <property type="molecule type" value="Genomic_DNA"/>
</dbReference>
<dbReference type="GO" id="GO:0016811">
    <property type="term" value="F:hydrolase activity, acting on carbon-nitrogen (but not peptide) bonds, in linear amides"/>
    <property type="evidence" value="ECO:0007669"/>
    <property type="project" value="TreeGrafter"/>
</dbReference>
<proteinExistence type="predicted"/>
<dbReference type="Pfam" id="PF02585">
    <property type="entry name" value="PIG-L"/>
    <property type="match status" value="1"/>
</dbReference>
<name>A0A1X7LUI8_9BACL</name>
<dbReference type="OrthoDB" id="9790023at2"/>
<gene>
    <name evidence="1" type="ORF">SAMN06295960_4437</name>
</gene>
<dbReference type="InterPro" id="IPR003737">
    <property type="entry name" value="GlcNAc_PI_deacetylase-related"/>
</dbReference>
<dbReference type="Gene3D" id="3.40.50.10320">
    <property type="entry name" value="LmbE-like"/>
    <property type="match status" value="1"/>
</dbReference>
<accession>A0A1X7LUI8</accession>
<dbReference type="STRING" id="1852522.SAMN06295960_4437"/>
<reference evidence="1 2" key="1">
    <citation type="submission" date="2017-04" db="EMBL/GenBank/DDBJ databases">
        <authorList>
            <person name="Afonso C.L."/>
            <person name="Miller P.J."/>
            <person name="Scott M.A."/>
            <person name="Spackman E."/>
            <person name="Goraichik I."/>
            <person name="Dimitrov K.M."/>
            <person name="Suarez D.L."/>
            <person name="Swayne D.E."/>
        </authorList>
    </citation>
    <scope>NUCLEOTIDE SEQUENCE [LARGE SCALE GENOMIC DNA]</scope>
    <source>
        <strain evidence="1 2">11</strain>
    </source>
</reference>
<keyword evidence="2" id="KW-1185">Reference proteome</keyword>
<dbReference type="SUPFAM" id="SSF102588">
    <property type="entry name" value="LmbE-like"/>
    <property type="match status" value="1"/>
</dbReference>
<organism evidence="1 2">
    <name type="scientific">Paenibacillus aquistagni</name>
    <dbReference type="NCBI Taxonomy" id="1852522"/>
    <lineage>
        <taxon>Bacteria</taxon>
        <taxon>Bacillati</taxon>
        <taxon>Bacillota</taxon>
        <taxon>Bacilli</taxon>
        <taxon>Bacillales</taxon>
        <taxon>Paenibacillaceae</taxon>
        <taxon>Paenibacillus</taxon>
    </lineage>
</organism>
<protein>
    <submittedName>
        <fullName evidence="1">N-acetylglucosaminyl deacetylase, LmbE family</fullName>
    </submittedName>
</protein>
<sequence>MKKLLFVYAHPDDETFGNGGTIAKYHKLGVEVSLISATSGCKGKSGEYTFQSKEQLAAHREGELRKACDILGVSNLILYRYLDGGLKDVDPNELSERVYQSIVDIKPDVIVTFPPDGITAHPDHIAISLATDKAVLRAEQEYSAGEEPTYYYAAIPKAVRQAMGLAEGLAPTGRIDMTEYRHLKAEALRQHRTQVYSVDRGYPGVMQGDDSSIGSEEYYTLVRKKGQPVDVTGEEVAVLPYLELFNGQ</sequence>
<dbReference type="AlphaFoldDB" id="A0A1X7LUI8"/>
<dbReference type="PANTHER" id="PTHR12993:SF11">
    <property type="entry name" value="N-ACETYLGLUCOSAMINYL-PHOSPHATIDYLINOSITOL DE-N-ACETYLASE"/>
    <property type="match status" value="1"/>
</dbReference>